<protein>
    <submittedName>
        <fullName evidence="3">C2 domain-containing protein 3</fullName>
    </submittedName>
</protein>
<dbReference type="GO" id="GO:0060271">
    <property type="term" value="P:cilium assembly"/>
    <property type="evidence" value="ECO:0007669"/>
    <property type="project" value="TreeGrafter"/>
</dbReference>
<dbReference type="Gene3D" id="2.60.40.150">
    <property type="entry name" value="C2 domain"/>
    <property type="match status" value="1"/>
</dbReference>
<dbReference type="InterPro" id="IPR035892">
    <property type="entry name" value="C2_domain_sf"/>
</dbReference>
<feature type="region of interest" description="Disordered" evidence="1">
    <location>
        <begin position="312"/>
        <end position="338"/>
    </location>
</feature>
<dbReference type="InterPro" id="IPR000008">
    <property type="entry name" value="C2_dom"/>
</dbReference>
<organism evidence="3 4">
    <name type="scientific">Chionoecetes opilio</name>
    <name type="common">Atlantic snow crab</name>
    <name type="synonym">Cancer opilio</name>
    <dbReference type="NCBI Taxonomy" id="41210"/>
    <lineage>
        <taxon>Eukaryota</taxon>
        <taxon>Metazoa</taxon>
        <taxon>Ecdysozoa</taxon>
        <taxon>Arthropoda</taxon>
        <taxon>Crustacea</taxon>
        <taxon>Multicrustacea</taxon>
        <taxon>Malacostraca</taxon>
        <taxon>Eumalacostraca</taxon>
        <taxon>Eucarida</taxon>
        <taxon>Decapoda</taxon>
        <taxon>Pleocyemata</taxon>
        <taxon>Brachyura</taxon>
        <taxon>Eubrachyura</taxon>
        <taxon>Majoidea</taxon>
        <taxon>Majidae</taxon>
        <taxon>Chionoecetes</taxon>
    </lineage>
</organism>
<dbReference type="PROSITE" id="PS50004">
    <property type="entry name" value="C2"/>
    <property type="match status" value="1"/>
</dbReference>
<dbReference type="CDD" id="cd00030">
    <property type="entry name" value="C2"/>
    <property type="match status" value="1"/>
</dbReference>
<proteinExistence type="predicted"/>
<feature type="compositionally biased region" description="Polar residues" evidence="1">
    <location>
        <begin position="19"/>
        <end position="29"/>
    </location>
</feature>
<feature type="domain" description="C2" evidence="2">
    <location>
        <begin position="141"/>
        <end position="270"/>
    </location>
</feature>
<feature type="compositionally biased region" description="Low complexity" evidence="1">
    <location>
        <begin position="580"/>
        <end position="603"/>
    </location>
</feature>
<dbReference type="GO" id="GO:0061511">
    <property type="term" value="P:centriole elongation"/>
    <property type="evidence" value="ECO:0007669"/>
    <property type="project" value="TreeGrafter"/>
</dbReference>
<dbReference type="GO" id="GO:0034451">
    <property type="term" value="C:centriolar satellite"/>
    <property type="evidence" value="ECO:0007669"/>
    <property type="project" value="TreeGrafter"/>
</dbReference>
<dbReference type="GO" id="GO:0071539">
    <property type="term" value="P:protein localization to centrosome"/>
    <property type="evidence" value="ECO:0007669"/>
    <property type="project" value="TreeGrafter"/>
</dbReference>
<dbReference type="Proteomes" id="UP000770661">
    <property type="component" value="Unassembled WGS sequence"/>
</dbReference>
<dbReference type="SMART" id="SM00239">
    <property type="entry name" value="C2"/>
    <property type="match status" value="1"/>
</dbReference>
<feature type="region of interest" description="Disordered" evidence="1">
    <location>
        <begin position="759"/>
        <end position="803"/>
    </location>
</feature>
<dbReference type="PANTHER" id="PTHR21254:SF1">
    <property type="entry name" value="C2 DOMAIN-CONTAINING PROTEIN 3"/>
    <property type="match status" value="1"/>
</dbReference>
<feature type="region of interest" description="Disordered" evidence="1">
    <location>
        <begin position="553"/>
        <end position="616"/>
    </location>
</feature>
<feature type="region of interest" description="Disordered" evidence="1">
    <location>
        <begin position="505"/>
        <end position="536"/>
    </location>
</feature>
<feature type="compositionally biased region" description="Polar residues" evidence="1">
    <location>
        <begin position="508"/>
        <end position="532"/>
    </location>
</feature>
<dbReference type="EMBL" id="JACEEZ010014803">
    <property type="protein sequence ID" value="KAG0719259.1"/>
    <property type="molecule type" value="Genomic_DNA"/>
</dbReference>
<dbReference type="GO" id="GO:0005814">
    <property type="term" value="C:centriole"/>
    <property type="evidence" value="ECO:0007669"/>
    <property type="project" value="TreeGrafter"/>
</dbReference>
<name>A0A8J4YAG0_CHIOP</name>
<keyword evidence="4" id="KW-1185">Reference proteome</keyword>
<sequence>MMSMDSSSGSDLSEPKYSASESRQLSQYSKPRIVTPSYQKCTESSEFNSIYLPTHMSPSDKGRRGEVHCAGVSGVTGTGDKHSPRIPSSIDPGCQDYDSAFLSVISEYNNSNNQPVESGGESPCITTATDCCADFIDYNTLGWQPGMEARREDQRGCCRVHLEILKGRNLPWIEGSEGIPQPPNCYARTSVGSVMVLTNVCRESVNPMWNFAADVLLPYSQLSQTNGSLILKVHHSPAQQRTSPDDLLLGFVSVDATSIWSGHVSLCGWYPLLDLRGSVRGHVKVSLTPHEPPLNVAASNISHPVHPHSFDPPVSQQLPRQHYAQCSDHSRDSRDSHTASMYFQGDGVCNSVLNSLAQTATAIPQFTTKNQRELYNQNLQGIKDLPSFEVDGKMTSQTTESSDLYKPVASHDKGEDDSHDKSEECVMYARANTGDKTQNGSRKTSSIPVFASNKTLKSPRPDDKGKIHSNLPKVDYKDKENVLPTTEVISHGYCRHKGSIVVKGLAKESSQIPQHPNGSTDPDFSHQQSLQKEGQESMMKDSLIMNHFRMQKERDEGGEDASDRVVLGSKPGPAHKAVMSSSGSDNSQSDSQHSSQHSATSLSGNKPSSCLKAPGSPSLRVKHVTFAHKLVHHQTGAEKLQSHFSQGEVSWRSHQSSQHGPLTRQDAAVSPRNLSNTHSLTLEGSDLQVVPCREGDPQAHPAMACAQGGITVNGFGTARPLDRTKEDLIMAFSWMNQSKECDTPCVSFIESKVSVQNNIDSNGTCSSKSSPDDMMGGPSPSNSTSPKKSRKLRSRIAANFTLK</sequence>
<reference evidence="3" key="1">
    <citation type="submission" date="2020-07" db="EMBL/GenBank/DDBJ databases">
        <title>The High-quality genome of the commercially important snow crab, Chionoecetes opilio.</title>
        <authorList>
            <person name="Jeong J.-H."/>
            <person name="Ryu S."/>
        </authorList>
    </citation>
    <scope>NUCLEOTIDE SEQUENCE</scope>
    <source>
        <strain evidence="3">MADBK_172401_WGS</strain>
        <tissue evidence="3">Digestive gland</tissue>
    </source>
</reference>
<feature type="region of interest" description="Disordered" evidence="1">
    <location>
        <begin position="1"/>
        <end position="31"/>
    </location>
</feature>
<evidence type="ECO:0000256" key="1">
    <source>
        <dbReference type="SAM" id="MobiDB-lite"/>
    </source>
</evidence>
<feature type="compositionally biased region" description="Polar residues" evidence="1">
    <location>
        <begin position="642"/>
        <end position="660"/>
    </location>
</feature>
<gene>
    <name evidence="3" type="primary">c2cd3</name>
    <name evidence="3" type="ORF">GWK47_050852</name>
</gene>
<dbReference type="PANTHER" id="PTHR21254">
    <property type="entry name" value="C2 DOMAIN-CONTAINING PROTEIN 3"/>
    <property type="match status" value="1"/>
</dbReference>
<feature type="region of interest" description="Disordered" evidence="1">
    <location>
        <begin position="640"/>
        <end position="670"/>
    </location>
</feature>
<evidence type="ECO:0000313" key="3">
    <source>
        <dbReference type="EMBL" id="KAG0719259.1"/>
    </source>
</evidence>
<feature type="compositionally biased region" description="Polar residues" evidence="1">
    <location>
        <begin position="434"/>
        <end position="456"/>
    </location>
</feature>
<dbReference type="SUPFAM" id="SSF49562">
    <property type="entry name" value="C2 domain (Calcium/lipid-binding domain, CaLB)"/>
    <property type="match status" value="1"/>
</dbReference>
<comment type="caution">
    <text evidence="3">The sequence shown here is derived from an EMBL/GenBank/DDBJ whole genome shotgun (WGS) entry which is preliminary data.</text>
</comment>
<feature type="compositionally biased region" description="Basic and acidic residues" evidence="1">
    <location>
        <begin position="409"/>
        <end position="424"/>
    </location>
</feature>
<dbReference type="Pfam" id="PF00168">
    <property type="entry name" value="C2"/>
    <property type="match status" value="1"/>
</dbReference>
<dbReference type="AlphaFoldDB" id="A0A8J4YAG0"/>
<feature type="compositionally biased region" description="Polar residues" evidence="1">
    <location>
        <begin position="759"/>
        <end position="769"/>
    </location>
</feature>
<feature type="compositionally biased region" description="Low complexity" evidence="1">
    <location>
        <begin position="1"/>
        <end position="12"/>
    </location>
</feature>
<feature type="region of interest" description="Disordered" evidence="1">
    <location>
        <begin position="395"/>
        <end position="472"/>
    </location>
</feature>
<evidence type="ECO:0000313" key="4">
    <source>
        <dbReference type="Proteomes" id="UP000770661"/>
    </source>
</evidence>
<dbReference type="OrthoDB" id="6370279at2759"/>
<accession>A0A8J4YAG0</accession>
<feature type="compositionally biased region" description="Basic and acidic residues" evidence="1">
    <location>
        <begin position="328"/>
        <end position="337"/>
    </location>
</feature>
<evidence type="ECO:0000259" key="2">
    <source>
        <dbReference type="PROSITE" id="PS50004"/>
    </source>
</evidence>